<reference evidence="2 3" key="1">
    <citation type="journal article" date="2018" name="Nat. Ecol. Evol.">
        <title>Pezizomycetes genomes reveal the molecular basis of ectomycorrhizal truffle lifestyle.</title>
        <authorList>
            <person name="Murat C."/>
            <person name="Payen T."/>
            <person name="Noel B."/>
            <person name="Kuo A."/>
            <person name="Morin E."/>
            <person name="Chen J."/>
            <person name="Kohler A."/>
            <person name="Krizsan K."/>
            <person name="Balestrini R."/>
            <person name="Da Silva C."/>
            <person name="Montanini B."/>
            <person name="Hainaut M."/>
            <person name="Levati E."/>
            <person name="Barry K.W."/>
            <person name="Belfiori B."/>
            <person name="Cichocki N."/>
            <person name="Clum A."/>
            <person name="Dockter R.B."/>
            <person name="Fauchery L."/>
            <person name="Guy J."/>
            <person name="Iotti M."/>
            <person name="Le Tacon F."/>
            <person name="Lindquist E.A."/>
            <person name="Lipzen A."/>
            <person name="Malagnac F."/>
            <person name="Mello A."/>
            <person name="Molinier V."/>
            <person name="Miyauchi S."/>
            <person name="Poulain J."/>
            <person name="Riccioni C."/>
            <person name="Rubini A."/>
            <person name="Sitrit Y."/>
            <person name="Splivallo R."/>
            <person name="Traeger S."/>
            <person name="Wang M."/>
            <person name="Zifcakova L."/>
            <person name="Wipf D."/>
            <person name="Zambonelli A."/>
            <person name="Paolocci F."/>
            <person name="Nowrousian M."/>
            <person name="Ottonello S."/>
            <person name="Baldrian P."/>
            <person name="Spatafora J.W."/>
            <person name="Henrissat B."/>
            <person name="Nagy L.G."/>
            <person name="Aury J.M."/>
            <person name="Wincker P."/>
            <person name="Grigoriev I.V."/>
            <person name="Bonfante P."/>
            <person name="Martin F.M."/>
        </authorList>
    </citation>
    <scope>NUCLEOTIDE SEQUENCE [LARGE SCALE GENOMIC DNA]</scope>
    <source>
        <strain evidence="2 3">CCBAS932</strain>
    </source>
</reference>
<dbReference type="AlphaFoldDB" id="A0A3N4KFS9"/>
<gene>
    <name evidence="2" type="ORF">P167DRAFT_303463</name>
</gene>
<keyword evidence="3" id="KW-1185">Reference proteome</keyword>
<keyword evidence="1" id="KW-0472">Membrane</keyword>
<evidence type="ECO:0000313" key="2">
    <source>
        <dbReference type="EMBL" id="RPB09393.1"/>
    </source>
</evidence>
<proteinExistence type="predicted"/>
<name>A0A3N4KFS9_9PEZI</name>
<feature type="transmembrane region" description="Helical" evidence="1">
    <location>
        <begin position="29"/>
        <end position="46"/>
    </location>
</feature>
<protein>
    <submittedName>
        <fullName evidence="2">Uncharacterized protein</fullName>
    </submittedName>
</protein>
<dbReference type="InParanoid" id="A0A3N4KFS9"/>
<evidence type="ECO:0000256" key="1">
    <source>
        <dbReference type="SAM" id="Phobius"/>
    </source>
</evidence>
<accession>A0A3N4KFS9</accession>
<sequence>MWYHSSALSHCVVCLRPFTSLPAQLRSGWIGYCALALSVTYVYTLTSRSFREYPTLAACGYGATERVYSKDSSRAHSEWRLMDYHSMIGSMSDG</sequence>
<evidence type="ECO:0000313" key="3">
    <source>
        <dbReference type="Proteomes" id="UP000277580"/>
    </source>
</evidence>
<dbReference type="EMBL" id="ML119152">
    <property type="protein sequence ID" value="RPB09393.1"/>
    <property type="molecule type" value="Genomic_DNA"/>
</dbReference>
<dbReference type="Proteomes" id="UP000277580">
    <property type="component" value="Unassembled WGS sequence"/>
</dbReference>
<keyword evidence="1" id="KW-1133">Transmembrane helix</keyword>
<organism evidence="2 3">
    <name type="scientific">Morchella conica CCBAS932</name>
    <dbReference type="NCBI Taxonomy" id="1392247"/>
    <lineage>
        <taxon>Eukaryota</taxon>
        <taxon>Fungi</taxon>
        <taxon>Dikarya</taxon>
        <taxon>Ascomycota</taxon>
        <taxon>Pezizomycotina</taxon>
        <taxon>Pezizomycetes</taxon>
        <taxon>Pezizales</taxon>
        <taxon>Morchellaceae</taxon>
        <taxon>Morchella</taxon>
    </lineage>
</organism>
<keyword evidence="1" id="KW-0812">Transmembrane</keyword>